<dbReference type="AlphaFoldDB" id="A0A9W4VR46"/>
<dbReference type="RefSeq" id="WP_261592946.1">
    <property type="nucleotide sequence ID" value="NZ_CAMAPC010000007.1"/>
</dbReference>
<name>A0A9W4VR46_9GAMM</name>
<evidence type="ECO:0000313" key="1">
    <source>
        <dbReference type="EMBL" id="CAH9058019.1"/>
    </source>
</evidence>
<organism evidence="2 3">
    <name type="scientific">Pseudoalteromonas holothuriae</name>
    <dbReference type="NCBI Taxonomy" id="2963714"/>
    <lineage>
        <taxon>Bacteria</taxon>
        <taxon>Pseudomonadati</taxon>
        <taxon>Pseudomonadota</taxon>
        <taxon>Gammaproteobacteria</taxon>
        <taxon>Alteromonadales</taxon>
        <taxon>Pseudoalteromonadaceae</taxon>
        <taxon>Pseudoalteromonas</taxon>
    </lineage>
</organism>
<dbReference type="Pfam" id="PF09493">
    <property type="entry name" value="DUF2389"/>
    <property type="match status" value="1"/>
</dbReference>
<evidence type="ECO:0000313" key="4">
    <source>
        <dbReference type="Proteomes" id="UP001152485"/>
    </source>
</evidence>
<proteinExistence type="predicted"/>
<evidence type="ECO:0000313" key="3">
    <source>
        <dbReference type="Proteomes" id="UP001152467"/>
    </source>
</evidence>
<evidence type="ECO:0000313" key="2">
    <source>
        <dbReference type="EMBL" id="CAH9058667.1"/>
    </source>
</evidence>
<reference evidence="2 4" key="1">
    <citation type="submission" date="2022-07" db="EMBL/GenBank/DDBJ databases">
        <authorList>
            <person name="Criscuolo A."/>
        </authorList>
    </citation>
    <scope>NUCLEOTIDE SEQUENCE</scope>
    <source>
        <strain evidence="4">CIP 111951</strain>
        <strain evidence="2">CIP111854</strain>
        <strain evidence="1">CIP111951</strain>
    </source>
</reference>
<sequence>MNKINPTKLHNSKWTAIKSVNREKHFLVSEVEFDEEGVVILCKLEAVTSRNEYSINWAELKNQDKWVQGWK</sequence>
<accession>A0A9W4VR46</accession>
<dbReference type="Proteomes" id="UP001152485">
    <property type="component" value="Unassembled WGS sequence"/>
</dbReference>
<comment type="caution">
    <text evidence="2">The sequence shown here is derived from an EMBL/GenBank/DDBJ whole genome shotgun (WGS) entry which is preliminary data.</text>
</comment>
<gene>
    <name evidence="2" type="ORF">PSECIP111854_02249</name>
    <name evidence="1" type="ORF">PSECIP111951_01785</name>
</gene>
<dbReference type="EMBL" id="CAMAPD010000007">
    <property type="protein sequence ID" value="CAH9058019.1"/>
    <property type="molecule type" value="Genomic_DNA"/>
</dbReference>
<dbReference type="Proteomes" id="UP001152467">
    <property type="component" value="Unassembled WGS sequence"/>
</dbReference>
<dbReference type="InterPro" id="IPR012663">
    <property type="entry name" value="CHP02450_Tryp"/>
</dbReference>
<dbReference type="NCBIfam" id="TIGR02450">
    <property type="entry name" value="TIGR02450 family Trp-rich protein"/>
    <property type="match status" value="1"/>
</dbReference>
<evidence type="ECO:0008006" key="5">
    <source>
        <dbReference type="Google" id="ProtNLM"/>
    </source>
</evidence>
<dbReference type="EMBL" id="CAMAPC010000007">
    <property type="protein sequence ID" value="CAH9058667.1"/>
    <property type="molecule type" value="Genomic_DNA"/>
</dbReference>
<keyword evidence="3" id="KW-1185">Reference proteome</keyword>
<protein>
    <recommendedName>
        <fullName evidence="5">TIGR02450 family Trp-rich protein</fullName>
    </recommendedName>
</protein>